<organism evidence="3 5">
    <name type="scientific">Streptomyces gougerotii</name>
    <dbReference type="NCBI Taxonomy" id="53448"/>
    <lineage>
        <taxon>Bacteria</taxon>
        <taxon>Bacillati</taxon>
        <taxon>Actinomycetota</taxon>
        <taxon>Actinomycetes</taxon>
        <taxon>Kitasatosporales</taxon>
        <taxon>Streptomycetaceae</taxon>
        <taxon>Streptomyces</taxon>
        <taxon>Streptomyces diastaticus group</taxon>
    </lineage>
</organism>
<feature type="compositionally biased region" description="Basic and acidic residues" evidence="1">
    <location>
        <begin position="1"/>
        <end position="11"/>
    </location>
</feature>
<reference evidence="3" key="1">
    <citation type="journal article" date="2014" name="Int. J. Syst. Evol. Microbiol.">
        <title>Complete genome sequence of Corynebacterium casei LMG S-19264T (=DSM 44701T), isolated from a smear-ripened cheese.</title>
        <authorList>
            <consortium name="US DOE Joint Genome Institute (JGI-PGF)"/>
            <person name="Walter F."/>
            <person name="Albersmeier A."/>
            <person name="Kalinowski J."/>
            <person name="Ruckert C."/>
        </authorList>
    </citation>
    <scope>NUCLEOTIDE SEQUENCE</scope>
    <source>
        <strain evidence="3">JCM 4136</strain>
    </source>
</reference>
<dbReference type="AlphaFoldDB" id="A0A8H9HU97"/>
<gene>
    <name evidence="3" type="ORF">GCM10010227_45120</name>
    <name evidence="2" type="ORF">Sgou_12520</name>
</gene>
<dbReference type="Proteomes" id="UP000660975">
    <property type="component" value="Unassembled WGS sequence"/>
</dbReference>
<dbReference type="Proteomes" id="UP000480804">
    <property type="component" value="Unassembled WGS sequence"/>
</dbReference>
<evidence type="ECO:0000313" key="4">
    <source>
        <dbReference type="Proteomes" id="UP000480804"/>
    </source>
</evidence>
<protein>
    <submittedName>
        <fullName evidence="3">Uncharacterized protein</fullName>
    </submittedName>
</protein>
<evidence type="ECO:0000256" key="1">
    <source>
        <dbReference type="SAM" id="MobiDB-lite"/>
    </source>
</evidence>
<comment type="caution">
    <text evidence="3">The sequence shown here is derived from an EMBL/GenBank/DDBJ whole genome shotgun (WGS) entry which is preliminary data.</text>
</comment>
<sequence length="80" mass="8582">METHQGARDAPRTTPSIVERHPAHHPPIGGAPRDRATPSRNRHCADPLEGAWVSRSAVSGTSGPASGDADAPRTAWRWQN</sequence>
<proteinExistence type="predicted"/>
<keyword evidence="4" id="KW-1185">Reference proteome</keyword>
<name>A0A8H9HU97_9ACTN</name>
<evidence type="ECO:0000313" key="5">
    <source>
        <dbReference type="Proteomes" id="UP000660975"/>
    </source>
</evidence>
<evidence type="ECO:0000313" key="3">
    <source>
        <dbReference type="EMBL" id="GGU85684.1"/>
    </source>
</evidence>
<dbReference type="EMBL" id="BLLO01000014">
    <property type="protein sequence ID" value="GFH76582.1"/>
    <property type="molecule type" value="Genomic_DNA"/>
</dbReference>
<reference evidence="3" key="3">
    <citation type="submission" date="2020-09" db="EMBL/GenBank/DDBJ databases">
        <authorList>
            <person name="Sun Q."/>
            <person name="Ohkuma M."/>
        </authorList>
    </citation>
    <scope>NUCLEOTIDE SEQUENCE</scope>
    <source>
        <strain evidence="3">JCM 4136</strain>
    </source>
</reference>
<evidence type="ECO:0000313" key="2">
    <source>
        <dbReference type="EMBL" id="GFH76582.1"/>
    </source>
</evidence>
<reference evidence="2 4" key="2">
    <citation type="submission" date="2020-02" db="EMBL/GenBank/DDBJ databases">
        <title>Whole genome shotgun sequence of Streptomyces gougerotii NBRC 13043.</title>
        <authorList>
            <person name="Ichikawa N."/>
            <person name="Komaki H."/>
            <person name="Tamura T."/>
        </authorList>
    </citation>
    <scope>NUCLEOTIDE SEQUENCE [LARGE SCALE GENOMIC DNA]</scope>
    <source>
        <strain evidence="2 4">NBRC 13043</strain>
    </source>
</reference>
<dbReference type="EMBL" id="BMSC01000016">
    <property type="protein sequence ID" value="GGU85684.1"/>
    <property type="molecule type" value="Genomic_DNA"/>
</dbReference>
<feature type="region of interest" description="Disordered" evidence="1">
    <location>
        <begin position="1"/>
        <end position="80"/>
    </location>
</feature>
<accession>A0A8H9HU97</accession>